<accession>A0A4U5LQG1</accession>
<dbReference type="EMBL" id="AZBU02000013">
    <property type="protein sequence ID" value="TKR58196.1"/>
    <property type="molecule type" value="Genomic_DNA"/>
</dbReference>
<evidence type="ECO:0000313" key="2">
    <source>
        <dbReference type="Proteomes" id="UP000298663"/>
    </source>
</evidence>
<evidence type="ECO:0000313" key="1">
    <source>
        <dbReference type="EMBL" id="TKR58196.1"/>
    </source>
</evidence>
<reference evidence="1 2" key="2">
    <citation type="journal article" date="2019" name="G3 (Bethesda)">
        <title>Hybrid Assembly of the Genome of the Entomopathogenic Nematode Steinernema carpocapsae Identifies the X-Chromosome.</title>
        <authorList>
            <person name="Serra L."/>
            <person name="Macchietto M."/>
            <person name="Macias-Munoz A."/>
            <person name="McGill C.J."/>
            <person name="Rodriguez I.M."/>
            <person name="Rodriguez B."/>
            <person name="Murad R."/>
            <person name="Mortazavi A."/>
        </authorList>
    </citation>
    <scope>NUCLEOTIDE SEQUENCE [LARGE SCALE GENOMIC DNA]</scope>
    <source>
        <strain evidence="1 2">ALL</strain>
    </source>
</reference>
<gene>
    <name evidence="1" type="ORF">L596_029679</name>
</gene>
<sequence length="74" mass="9034">MRQTCKDSFEPLISKFYRTWLEHKIHICHCSLSPRPIHSRPLRFYNIQLCLFLRIPSHEVQAQILVKVRIQLYR</sequence>
<name>A0A4U5LQG1_STECR</name>
<comment type="caution">
    <text evidence="1">The sequence shown here is derived from an EMBL/GenBank/DDBJ whole genome shotgun (WGS) entry which is preliminary data.</text>
</comment>
<organism evidence="1 2">
    <name type="scientific">Steinernema carpocapsae</name>
    <name type="common">Entomopathogenic nematode</name>
    <dbReference type="NCBI Taxonomy" id="34508"/>
    <lineage>
        <taxon>Eukaryota</taxon>
        <taxon>Metazoa</taxon>
        <taxon>Ecdysozoa</taxon>
        <taxon>Nematoda</taxon>
        <taxon>Chromadorea</taxon>
        <taxon>Rhabditida</taxon>
        <taxon>Tylenchina</taxon>
        <taxon>Panagrolaimomorpha</taxon>
        <taxon>Strongyloidoidea</taxon>
        <taxon>Steinernematidae</taxon>
        <taxon>Steinernema</taxon>
    </lineage>
</organism>
<dbReference type="Proteomes" id="UP000298663">
    <property type="component" value="Unassembled WGS sequence"/>
</dbReference>
<keyword evidence="2" id="KW-1185">Reference proteome</keyword>
<proteinExistence type="predicted"/>
<reference evidence="1 2" key="1">
    <citation type="journal article" date="2015" name="Genome Biol.">
        <title>Comparative genomics of Steinernema reveals deeply conserved gene regulatory networks.</title>
        <authorList>
            <person name="Dillman A.R."/>
            <person name="Macchietto M."/>
            <person name="Porter C.F."/>
            <person name="Rogers A."/>
            <person name="Williams B."/>
            <person name="Antoshechkin I."/>
            <person name="Lee M.M."/>
            <person name="Goodwin Z."/>
            <person name="Lu X."/>
            <person name="Lewis E.E."/>
            <person name="Goodrich-Blair H."/>
            <person name="Stock S.P."/>
            <person name="Adams B.J."/>
            <person name="Sternberg P.W."/>
            <person name="Mortazavi A."/>
        </authorList>
    </citation>
    <scope>NUCLEOTIDE SEQUENCE [LARGE SCALE GENOMIC DNA]</scope>
    <source>
        <strain evidence="1 2">ALL</strain>
    </source>
</reference>
<dbReference type="AlphaFoldDB" id="A0A4U5LQG1"/>
<protein>
    <submittedName>
        <fullName evidence="1">Uncharacterized protein</fullName>
    </submittedName>
</protein>